<keyword evidence="2" id="KW-1185">Reference proteome</keyword>
<evidence type="ECO:0000313" key="1">
    <source>
        <dbReference type="EMBL" id="QPI56777.1"/>
    </source>
</evidence>
<dbReference type="EMBL" id="CP065050">
    <property type="protein sequence ID" value="QPI56777.1"/>
    <property type="molecule type" value="Genomic_DNA"/>
</dbReference>
<gene>
    <name evidence="1" type="ORF">I1A49_19285</name>
</gene>
<evidence type="ECO:0000313" key="2">
    <source>
        <dbReference type="Proteomes" id="UP000663421"/>
    </source>
</evidence>
<protein>
    <submittedName>
        <fullName evidence="1">Uncharacterized protein</fullName>
    </submittedName>
</protein>
<proteinExistence type="predicted"/>
<organism evidence="1 2">
    <name type="scientific">Streptomyces malaysiensis</name>
    <dbReference type="NCBI Taxonomy" id="92644"/>
    <lineage>
        <taxon>Bacteria</taxon>
        <taxon>Bacillati</taxon>
        <taxon>Actinomycetota</taxon>
        <taxon>Actinomycetes</taxon>
        <taxon>Kitasatosporales</taxon>
        <taxon>Streptomycetaceae</taxon>
        <taxon>Streptomyces</taxon>
        <taxon>Streptomyces violaceusniger group</taxon>
    </lineage>
</organism>
<reference evidence="1 2" key="1">
    <citation type="submission" date="2020-11" db="EMBL/GenBank/DDBJ databases">
        <title>Complete genome sequence unveiled secondary metabolic potentials in Streptomyces solisilvae HNM0141.</title>
        <authorList>
            <person name="Huang X."/>
        </authorList>
    </citation>
    <scope>NUCLEOTIDE SEQUENCE [LARGE SCALE GENOMIC DNA]</scope>
    <source>
        <strain evidence="1 2">HNM0141</strain>
    </source>
</reference>
<dbReference type="Proteomes" id="UP000663421">
    <property type="component" value="Chromosome"/>
</dbReference>
<accession>A0ABX6W5Q4</accession>
<name>A0ABX6W5Q4_STRMQ</name>
<sequence length="54" mass="6043">MKDLVVGILIGLVLLVAFWAVLWVMALSDEADEEKCRSEADEYGNRTTCIVVTR</sequence>